<keyword evidence="3" id="KW-0560">Oxidoreductase</keyword>
<dbReference type="CDD" id="cd19071">
    <property type="entry name" value="AKR_AKR1-5-like"/>
    <property type="match status" value="1"/>
</dbReference>
<feature type="domain" description="NADP-dependent oxidoreductase" evidence="5">
    <location>
        <begin position="19"/>
        <end position="268"/>
    </location>
</feature>
<dbReference type="EMBL" id="JAUSUR010000001">
    <property type="protein sequence ID" value="MDQ0359551.1"/>
    <property type="molecule type" value="Genomic_DNA"/>
</dbReference>
<evidence type="ECO:0000313" key="6">
    <source>
        <dbReference type="EMBL" id="MDQ0359551.1"/>
    </source>
</evidence>
<dbReference type="PANTHER" id="PTHR43827">
    <property type="entry name" value="2,5-DIKETO-D-GLUCONIC ACID REDUCTASE"/>
    <property type="match status" value="1"/>
</dbReference>
<dbReference type="PROSITE" id="PS00798">
    <property type="entry name" value="ALDOKETO_REDUCTASE_1"/>
    <property type="match status" value="1"/>
</dbReference>
<name>A0ABU0DY37_9FIRM</name>
<dbReference type="Proteomes" id="UP001230220">
    <property type="component" value="Unassembled WGS sequence"/>
</dbReference>
<evidence type="ECO:0000256" key="2">
    <source>
        <dbReference type="ARBA" id="ARBA00022857"/>
    </source>
</evidence>
<evidence type="ECO:0000256" key="1">
    <source>
        <dbReference type="ARBA" id="ARBA00007905"/>
    </source>
</evidence>
<keyword evidence="7" id="KW-1185">Reference proteome</keyword>
<accession>A0ABU0DY37</accession>
<proteinExistence type="inferred from homology"/>
<protein>
    <submittedName>
        <fullName evidence="6">Diketogulonate reductase-like aldo/keto reductase</fullName>
    </submittedName>
</protein>
<evidence type="ECO:0000259" key="5">
    <source>
        <dbReference type="Pfam" id="PF00248"/>
    </source>
</evidence>
<dbReference type="PROSITE" id="PS00062">
    <property type="entry name" value="ALDOKETO_REDUCTASE_2"/>
    <property type="match status" value="1"/>
</dbReference>
<dbReference type="InterPro" id="IPR020471">
    <property type="entry name" value="AKR"/>
</dbReference>
<feature type="coiled-coil region" evidence="4">
    <location>
        <begin position="83"/>
        <end position="139"/>
    </location>
</feature>
<gene>
    <name evidence="6" type="ORF">J2S15_000282</name>
</gene>
<dbReference type="PANTHER" id="PTHR43827:SF3">
    <property type="entry name" value="NADP-DEPENDENT OXIDOREDUCTASE DOMAIN-CONTAINING PROTEIN"/>
    <property type="match status" value="1"/>
</dbReference>
<evidence type="ECO:0000256" key="3">
    <source>
        <dbReference type="ARBA" id="ARBA00023002"/>
    </source>
</evidence>
<sequence>MKKPTDTYTLNNGVEIPCIGFGTWTITDRDTCISAVQDALNAGYRHIDTAQAYQNEAFVGEAIANSGVKRDEIFITSKLSNKVRGYDETIQAVEQTLKDLQTDYLDLFLIHWPNPIAFRDNWKEMNAESYRAMEDLNKQGKIRAIGISNFRKHHIEALMETATVKPVINQIELHPGLLQEERVNYAHEHDMLIESYSPLGQSRLIEKPEFDVLCKKYNKATAQIILRWQIQKGHLPLPRSTNTQRIAMNLDIFDFELSDEDMSYMDGLTFEGLDQDHDPDTATF</sequence>
<dbReference type="SUPFAM" id="SSF51430">
    <property type="entry name" value="NAD(P)-linked oxidoreductase"/>
    <property type="match status" value="1"/>
</dbReference>
<dbReference type="PRINTS" id="PR00069">
    <property type="entry name" value="ALDKETRDTASE"/>
</dbReference>
<evidence type="ECO:0000256" key="4">
    <source>
        <dbReference type="SAM" id="Coils"/>
    </source>
</evidence>
<dbReference type="InterPro" id="IPR023210">
    <property type="entry name" value="NADP_OxRdtase_dom"/>
</dbReference>
<dbReference type="Gene3D" id="3.20.20.100">
    <property type="entry name" value="NADP-dependent oxidoreductase domain"/>
    <property type="match status" value="1"/>
</dbReference>
<comment type="similarity">
    <text evidence="1">Belongs to the aldo/keto reductase family.</text>
</comment>
<dbReference type="Pfam" id="PF00248">
    <property type="entry name" value="Aldo_ket_red"/>
    <property type="match status" value="1"/>
</dbReference>
<dbReference type="InterPro" id="IPR018170">
    <property type="entry name" value="Aldo/ket_reductase_CS"/>
</dbReference>
<keyword evidence="2" id="KW-0521">NADP</keyword>
<evidence type="ECO:0000313" key="7">
    <source>
        <dbReference type="Proteomes" id="UP001230220"/>
    </source>
</evidence>
<dbReference type="PIRSF" id="PIRSF000097">
    <property type="entry name" value="AKR"/>
    <property type="match status" value="1"/>
</dbReference>
<comment type="caution">
    <text evidence="6">The sequence shown here is derived from an EMBL/GenBank/DDBJ whole genome shotgun (WGS) entry which is preliminary data.</text>
</comment>
<reference evidence="6 7" key="1">
    <citation type="submission" date="2023-07" db="EMBL/GenBank/DDBJ databases">
        <title>Genomic Encyclopedia of Type Strains, Phase IV (KMG-IV): sequencing the most valuable type-strain genomes for metagenomic binning, comparative biology and taxonomic classification.</title>
        <authorList>
            <person name="Goeker M."/>
        </authorList>
    </citation>
    <scope>NUCLEOTIDE SEQUENCE [LARGE SCALE GENOMIC DNA]</scope>
    <source>
        <strain evidence="6 7">DSM 16784</strain>
    </source>
</reference>
<dbReference type="InterPro" id="IPR036812">
    <property type="entry name" value="NAD(P)_OxRdtase_dom_sf"/>
</dbReference>
<organism evidence="6 7">
    <name type="scientific">Breznakia pachnodae</name>
    <dbReference type="NCBI Taxonomy" id="265178"/>
    <lineage>
        <taxon>Bacteria</taxon>
        <taxon>Bacillati</taxon>
        <taxon>Bacillota</taxon>
        <taxon>Erysipelotrichia</taxon>
        <taxon>Erysipelotrichales</taxon>
        <taxon>Erysipelotrichaceae</taxon>
        <taxon>Breznakia</taxon>
    </lineage>
</organism>
<keyword evidence="4" id="KW-0175">Coiled coil</keyword>
<dbReference type="RefSeq" id="WP_307404752.1">
    <property type="nucleotide sequence ID" value="NZ_JAUSUR010000001.1"/>
</dbReference>